<feature type="transmembrane region" description="Helical" evidence="1">
    <location>
        <begin position="12"/>
        <end position="32"/>
    </location>
</feature>
<feature type="transmembrane region" description="Helical" evidence="1">
    <location>
        <begin position="392"/>
        <end position="410"/>
    </location>
</feature>
<protein>
    <recommendedName>
        <fullName evidence="4">Cytochrome C biogenesis protein transmembrane domain-containing protein</fullName>
    </recommendedName>
</protein>
<dbReference type="EMBL" id="MHLU01000128">
    <property type="protein sequence ID" value="OGZ17608.1"/>
    <property type="molecule type" value="Genomic_DNA"/>
</dbReference>
<proteinExistence type="predicted"/>
<reference evidence="2 3" key="1">
    <citation type="journal article" date="2016" name="Nat. Commun.">
        <title>Thousands of microbial genomes shed light on interconnected biogeochemical processes in an aquifer system.</title>
        <authorList>
            <person name="Anantharaman K."/>
            <person name="Brown C.T."/>
            <person name="Hug L.A."/>
            <person name="Sharon I."/>
            <person name="Castelle C.J."/>
            <person name="Probst A.J."/>
            <person name="Thomas B.C."/>
            <person name="Singh A."/>
            <person name="Wilkins M.J."/>
            <person name="Karaoz U."/>
            <person name="Brodie E.L."/>
            <person name="Williams K.H."/>
            <person name="Hubbard S.S."/>
            <person name="Banfield J.F."/>
        </authorList>
    </citation>
    <scope>NUCLEOTIDE SEQUENCE [LARGE SCALE GENOMIC DNA]</scope>
</reference>
<keyword evidence="1" id="KW-1133">Transmembrane helix</keyword>
<dbReference type="AlphaFoldDB" id="A0A1G2DXH6"/>
<dbReference type="Proteomes" id="UP000178106">
    <property type="component" value="Unassembled WGS sequence"/>
</dbReference>
<organism evidence="2 3">
    <name type="scientific">Candidatus Lloydbacteria bacterium RIFOXYC12_FULL_46_25</name>
    <dbReference type="NCBI Taxonomy" id="1798670"/>
    <lineage>
        <taxon>Bacteria</taxon>
        <taxon>Candidatus Lloydiibacteriota</taxon>
    </lineage>
</organism>
<name>A0A1G2DXH6_9BACT</name>
<evidence type="ECO:0008006" key="4">
    <source>
        <dbReference type="Google" id="ProtNLM"/>
    </source>
</evidence>
<feature type="transmembrane region" description="Helical" evidence="1">
    <location>
        <begin position="38"/>
        <end position="64"/>
    </location>
</feature>
<keyword evidence="1" id="KW-0812">Transmembrane</keyword>
<evidence type="ECO:0000256" key="1">
    <source>
        <dbReference type="SAM" id="Phobius"/>
    </source>
</evidence>
<keyword evidence="1" id="KW-0472">Membrane</keyword>
<feature type="transmembrane region" description="Helical" evidence="1">
    <location>
        <begin position="198"/>
        <end position="218"/>
    </location>
</feature>
<feature type="transmembrane region" description="Helical" evidence="1">
    <location>
        <begin position="162"/>
        <end position="186"/>
    </location>
</feature>
<comment type="caution">
    <text evidence="2">The sequence shown here is derived from an EMBL/GenBank/DDBJ whole genome shotgun (WGS) entry which is preliminary data.</text>
</comment>
<gene>
    <name evidence="2" type="ORF">A2494_03035</name>
</gene>
<evidence type="ECO:0000313" key="2">
    <source>
        <dbReference type="EMBL" id="OGZ17608.1"/>
    </source>
</evidence>
<sequence length="429" mass="47076">MAKFITATLTLFLVLMGGISIFLPIVLAPWGLGSVDLVWYFLSFLIGLSMIILPSALPVALLAVPIATKDGMLRGVSAVLSFGLGVMITLSFYGVLISLIGKAGLSFLGLHTEDVLYWMYFFSGIFVYILALSEVGILRSSFRSHVGAVRENGDHKHPQLELFFLGIFLGNIGVGGMHSGIPLLFLDAGASGNILHGWLLFFVNAIGRIFPLLLLVVLSVRGVPALEWLMIRKEVIRRLSGWVMLAISVFLMTLGFFGYDWLVGNLRHEFSSVIPMSYVLLGNTFLVVLLLIPIWVSYLKERARVLGGANSGAKELQSRLDDLHEERAGIDAVLGVSPGFLEKAERHISHKIEGLEKEKHIASRTKFHTEESANGLPDEKARVMLRQKRNRGIILSGVLVLSLLFLPYELGLTQEVSPSDLGTAGVLHE</sequence>
<feature type="transmembrane region" description="Helical" evidence="1">
    <location>
        <begin position="239"/>
        <end position="259"/>
    </location>
</feature>
<feature type="transmembrane region" description="Helical" evidence="1">
    <location>
        <begin position="76"/>
        <end position="97"/>
    </location>
</feature>
<evidence type="ECO:0000313" key="3">
    <source>
        <dbReference type="Proteomes" id="UP000178106"/>
    </source>
</evidence>
<feature type="transmembrane region" description="Helical" evidence="1">
    <location>
        <begin position="279"/>
        <end position="299"/>
    </location>
</feature>
<accession>A0A1G2DXH6</accession>
<feature type="transmembrane region" description="Helical" evidence="1">
    <location>
        <begin position="117"/>
        <end position="142"/>
    </location>
</feature>